<feature type="transmembrane region" description="Helical" evidence="1">
    <location>
        <begin position="153"/>
        <end position="176"/>
    </location>
</feature>
<dbReference type="NCBIfam" id="NF045624">
    <property type="entry name" value="filament_FraC"/>
    <property type="match status" value="1"/>
</dbReference>
<protein>
    <submittedName>
        <fullName evidence="2">Filament integrity protein fraC</fullName>
    </submittedName>
</protein>
<feature type="transmembrane region" description="Helical" evidence="1">
    <location>
        <begin position="12"/>
        <end position="34"/>
    </location>
</feature>
<comment type="caution">
    <text evidence="2">The sequence shown here is derived from an EMBL/GenBank/DDBJ whole genome shotgun (WGS) entry which is preliminary data.</text>
</comment>
<feature type="transmembrane region" description="Helical" evidence="1">
    <location>
        <begin position="46"/>
        <end position="67"/>
    </location>
</feature>
<name>A0A951QRL0_9CYAN</name>
<evidence type="ECO:0000256" key="1">
    <source>
        <dbReference type="SAM" id="Phobius"/>
    </source>
</evidence>
<dbReference type="AlphaFoldDB" id="A0A951QRL0"/>
<feature type="transmembrane region" description="Helical" evidence="1">
    <location>
        <begin position="94"/>
        <end position="116"/>
    </location>
</feature>
<organism evidence="2 3">
    <name type="scientific">Cyanomargarita calcarea GSE-NOS-MK-12-04C</name>
    <dbReference type="NCBI Taxonomy" id="2839659"/>
    <lineage>
        <taxon>Bacteria</taxon>
        <taxon>Bacillati</taxon>
        <taxon>Cyanobacteriota</taxon>
        <taxon>Cyanophyceae</taxon>
        <taxon>Nostocales</taxon>
        <taxon>Cyanomargaritaceae</taxon>
        <taxon>Cyanomargarita</taxon>
    </lineage>
</organism>
<keyword evidence="1" id="KW-1133">Transmembrane helix</keyword>
<proteinExistence type="predicted"/>
<reference evidence="2" key="2">
    <citation type="journal article" date="2022" name="Microbiol. Resour. Announc.">
        <title>Metagenome Sequencing to Explore Phylogenomics of Terrestrial Cyanobacteria.</title>
        <authorList>
            <person name="Ward R.D."/>
            <person name="Stajich J.E."/>
            <person name="Johansen J.R."/>
            <person name="Huntemann M."/>
            <person name="Clum A."/>
            <person name="Foster B."/>
            <person name="Foster B."/>
            <person name="Roux S."/>
            <person name="Palaniappan K."/>
            <person name="Varghese N."/>
            <person name="Mukherjee S."/>
            <person name="Reddy T.B.K."/>
            <person name="Daum C."/>
            <person name="Copeland A."/>
            <person name="Chen I.A."/>
            <person name="Ivanova N.N."/>
            <person name="Kyrpides N.C."/>
            <person name="Shapiro N."/>
            <person name="Eloe-Fadrosh E.A."/>
            <person name="Pietrasiak N."/>
        </authorList>
    </citation>
    <scope>NUCLEOTIDE SEQUENCE</scope>
    <source>
        <strain evidence="2">GSE-NOS-MK-12-04C</strain>
    </source>
</reference>
<keyword evidence="1" id="KW-0472">Membrane</keyword>
<dbReference type="InterPro" id="IPR054663">
    <property type="entry name" value="FraC"/>
</dbReference>
<dbReference type="EMBL" id="JAHHGZ010000023">
    <property type="protein sequence ID" value="MBW4669697.1"/>
    <property type="molecule type" value="Genomic_DNA"/>
</dbReference>
<evidence type="ECO:0000313" key="3">
    <source>
        <dbReference type="Proteomes" id="UP000729701"/>
    </source>
</evidence>
<gene>
    <name evidence="2" type="ORF">KME60_20340</name>
</gene>
<dbReference type="Proteomes" id="UP000729701">
    <property type="component" value="Unassembled WGS sequence"/>
</dbReference>
<accession>A0A951QRL0</accession>
<sequence>MFDYPLLPRVFPFGAILFDFLFLLVAIPIEASVLNARLRFDKKTSAFYAICMNLFSSAIGWTAFFLVEPLLPINLRSELISYVFFNRFQSTSEMYPIVSVSAIIIFFATFLLKYFLLRLLLVSLSEPGEVEEEPQLYPRRSSRRPDRKKLQNTTLVTTTLIANSLSYSAIVIVILIQKFSNS</sequence>
<keyword evidence="1" id="KW-0812">Transmembrane</keyword>
<dbReference type="Pfam" id="PF24301">
    <property type="entry name" value="FraC"/>
    <property type="match status" value="1"/>
</dbReference>
<reference evidence="2" key="1">
    <citation type="submission" date="2021-05" db="EMBL/GenBank/DDBJ databases">
        <authorList>
            <person name="Pietrasiak N."/>
            <person name="Ward R."/>
            <person name="Stajich J.E."/>
            <person name="Kurbessoian T."/>
        </authorList>
    </citation>
    <scope>NUCLEOTIDE SEQUENCE</scope>
    <source>
        <strain evidence="2">GSE-NOS-MK-12-04C</strain>
    </source>
</reference>
<evidence type="ECO:0000313" key="2">
    <source>
        <dbReference type="EMBL" id="MBW4669697.1"/>
    </source>
</evidence>